<name>A0A843XCL0_COLES</name>
<evidence type="ECO:0000313" key="2">
    <source>
        <dbReference type="Proteomes" id="UP000652761"/>
    </source>
</evidence>
<keyword evidence="2" id="KW-1185">Reference proteome</keyword>
<comment type="caution">
    <text evidence="1">The sequence shown here is derived from an EMBL/GenBank/DDBJ whole genome shotgun (WGS) entry which is preliminary data.</text>
</comment>
<proteinExistence type="predicted"/>
<dbReference type="Proteomes" id="UP000652761">
    <property type="component" value="Unassembled WGS sequence"/>
</dbReference>
<sequence>MMKSVGNESLTHLWSTSRGRFVQVAADEKGKKKSFLWSFHSSSATKSSSTRPYKVLKLVPKEKVFLKMFIKLVI</sequence>
<dbReference type="AlphaFoldDB" id="A0A843XCL0"/>
<organism evidence="1 2">
    <name type="scientific">Colocasia esculenta</name>
    <name type="common">Wild taro</name>
    <name type="synonym">Arum esculentum</name>
    <dbReference type="NCBI Taxonomy" id="4460"/>
    <lineage>
        <taxon>Eukaryota</taxon>
        <taxon>Viridiplantae</taxon>
        <taxon>Streptophyta</taxon>
        <taxon>Embryophyta</taxon>
        <taxon>Tracheophyta</taxon>
        <taxon>Spermatophyta</taxon>
        <taxon>Magnoliopsida</taxon>
        <taxon>Liliopsida</taxon>
        <taxon>Araceae</taxon>
        <taxon>Aroideae</taxon>
        <taxon>Colocasieae</taxon>
        <taxon>Colocasia</taxon>
    </lineage>
</organism>
<accession>A0A843XCL0</accession>
<dbReference type="EMBL" id="NMUH01007288">
    <property type="protein sequence ID" value="MQM17000.1"/>
    <property type="molecule type" value="Genomic_DNA"/>
</dbReference>
<protein>
    <submittedName>
        <fullName evidence="1">Uncharacterized protein</fullName>
    </submittedName>
</protein>
<reference evidence="1" key="1">
    <citation type="submission" date="2017-07" db="EMBL/GenBank/DDBJ databases">
        <title>Taro Niue Genome Assembly and Annotation.</title>
        <authorList>
            <person name="Atibalentja N."/>
            <person name="Keating K."/>
            <person name="Fields C.J."/>
        </authorList>
    </citation>
    <scope>NUCLEOTIDE SEQUENCE</scope>
    <source>
        <strain evidence="1">Niue_2</strain>
        <tissue evidence="1">Leaf</tissue>
    </source>
</reference>
<evidence type="ECO:0000313" key="1">
    <source>
        <dbReference type="EMBL" id="MQM17000.1"/>
    </source>
</evidence>
<gene>
    <name evidence="1" type="ORF">Taro_049968</name>
</gene>